<evidence type="ECO:0000313" key="2">
    <source>
        <dbReference type="Proteomes" id="UP000532746"/>
    </source>
</evidence>
<dbReference type="EMBL" id="JACHGG010000009">
    <property type="protein sequence ID" value="MBB6061174.1"/>
    <property type="molecule type" value="Genomic_DNA"/>
</dbReference>
<dbReference type="Proteomes" id="UP000532746">
    <property type="component" value="Unassembled WGS sequence"/>
</dbReference>
<evidence type="ECO:0000313" key="1">
    <source>
        <dbReference type="EMBL" id="MBB6061174.1"/>
    </source>
</evidence>
<proteinExistence type="predicted"/>
<protein>
    <submittedName>
        <fullName evidence="1">Uncharacterized protein</fullName>
    </submittedName>
</protein>
<reference evidence="1 2" key="1">
    <citation type="submission" date="2020-08" db="EMBL/GenBank/DDBJ databases">
        <title>Genomic Encyclopedia of Type Strains, Phase IV (KMG-IV): sequencing the most valuable type-strain genomes for metagenomic binning, comparative biology and taxonomic classification.</title>
        <authorList>
            <person name="Goeker M."/>
        </authorList>
    </citation>
    <scope>NUCLEOTIDE SEQUENCE [LARGE SCALE GENOMIC DNA]</scope>
    <source>
        <strain evidence="1 2">DSM 26718</strain>
    </source>
</reference>
<gene>
    <name evidence="1" type="ORF">HNQ93_004053</name>
</gene>
<dbReference type="AlphaFoldDB" id="A0A7W9T672"/>
<name>A0A7W9T672_9BACT</name>
<comment type="caution">
    <text evidence="1">The sequence shown here is derived from an EMBL/GenBank/DDBJ whole genome shotgun (WGS) entry which is preliminary data.</text>
</comment>
<organism evidence="1 2">
    <name type="scientific">Hymenobacter luteus</name>
    <dbReference type="NCBI Taxonomy" id="1411122"/>
    <lineage>
        <taxon>Bacteria</taxon>
        <taxon>Pseudomonadati</taxon>
        <taxon>Bacteroidota</taxon>
        <taxon>Cytophagia</taxon>
        <taxon>Cytophagales</taxon>
        <taxon>Hymenobacteraceae</taxon>
        <taxon>Hymenobacter</taxon>
    </lineage>
</organism>
<keyword evidence="2" id="KW-1185">Reference proteome</keyword>
<dbReference type="RefSeq" id="WP_183405381.1">
    <property type="nucleotide sequence ID" value="NZ_JACHGG010000009.1"/>
</dbReference>
<sequence length="129" mass="14116">MNCGVELLVAHLHELGHTDASVLRDANSQAYALIPGFEIPAGTFAGRKIDLAIQTQPDYPRSMGSSIHIRATPHLVPFGQALKNGVLIRNVIASGLGTDWQYWSYRFTVHPANPALELLAQINGVFRQN</sequence>
<accession>A0A7W9T672</accession>